<dbReference type="InterPro" id="IPR016181">
    <property type="entry name" value="Acyl_CoA_acyltransferase"/>
</dbReference>
<organism evidence="2 3">
    <name type="scientific">Rossellomorea oryzaecorticis</name>
    <dbReference type="NCBI Taxonomy" id="1396505"/>
    <lineage>
        <taxon>Bacteria</taxon>
        <taxon>Bacillati</taxon>
        <taxon>Bacillota</taxon>
        <taxon>Bacilli</taxon>
        <taxon>Bacillales</taxon>
        <taxon>Bacillaceae</taxon>
        <taxon>Rossellomorea</taxon>
    </lineage>
</organism>
<keyword evidence="3" id="KW-1185">Reference proteome</keyword>
<dbReference type="CDD" id="cd04301">
    <property type="entry name" value="NAT_SF"/>
    <property type="match status" value="1"/>
</dbReference>
<sequence>MKNIHWGELKDLNDLVHIDKLIIGNEERCLEIEEAIVNHQCLVYKTNGEAVGFLLFNNYFFDHTFISLVIVHPHHRNKGVARTLIAAFEEEINEDKIFSSTNQSHDIMHHLFHSLGYEKSGFVDNLDEGDPEIIYVKKKIGQGRNDRTD</sequence>
<feature type="domain" description="N-acetyltransferase" evidence="1">
    <location>
        <begin position="2"/>
        <end position="140"/>
    </location>
</feature>
<dbReference type="EMBL" id="JBBYAF010000005">
    <property type="protein sequence ID" value="MEL3971461.1"/>
    <property type="molecule type" value="Genomic_DNA"/>
</dbReference>
<dbReference type="SUPFAM" id="SSF55729">
    <property type="entry name" value="Acyl-CoA N-acyltransferases (Nat)"/>
    <property type="match status" value="1"/>
</dbReference>
<accession>A0ABU9K5V2</accession>
<comment type="caution">
    <text evidence="2">The sequence shown here is derived from an EMBL/GenBank/DDBJ whole genome shotgun (WGS) entry which is preliminary data.</text>
</comment>
<gene>
    <name evidence="2" type="ORF">AAEO50_04135</name>
</gene>
<evidence type="ECO:0000313" key="2">
    <source>
        <dbReference type="EMBL" id="MEL3971461.1"/>
    </source>
</evidence>
<proteinExistence type="predicted"/>
<dbReference type="Gene3D" id="3.40.630.30">
    <property type="match status" value="1"/>
</dbReference>
<dbReference type="Pfam" id="PF00583">
    <property type="entry name" value="Acetyltransf_1"/>
    <property type="match status" value="1"/>
</dbReference>
<dbReference type="InterPro" id="IPR000182">
    <property type="entry name" value="GNAT_dom"/>
</dbReference>
<reference evidence="2 3" key="1">
    <citation type="submission" date="2024-04" db="EMBL/GenBank/DDBJ databases">
        <title>Bacillus oryzaecorticis sp. nov., a moderately halophilic bacterium isolated from rice husks.</title>
        <authorList>
            <person name="Zhu H.-S."/>
        </authorList>
    </citation>
    <scope>NUCLEOTIDE SEQUENCE [LARGE SCALE GENOMIC DNA]</scope>
    <source>
        <strain evidence="2 3">ZC255</strain>
    </source>
</reference>
<name>A0ABU9K5V2_9BACI</name>
<dbReference type="Proteomes" id="UP001389717">
    <property type="component" value="Unassembled WGS sequence"/>
</dbReference>
<dbReference type="RefSeq" id="WP_341980737.1">
    <property type="nucleotide sequence ID" value="NZ_JBBYAF010000005.1"/>
</dbReference>
<dbReference type="PROSITE" id="PS51186">
    <property type="entry name" value="GNAT"/>
    <property type="match status" value="1"/>
</dbReference>
<evidence type="ECO:0000313" key="3">
    <source>
        <dbReference type="Proteomes" id="UP001389717"/>
    </source>
</evidence>
<evidence type="ECO:0000259" key="1">
    <source>
        <dbReference type="PROSITE" id="PS51186"/>
    </source>
</evidence>
<protein>
    <submittedName>
        <fullName evidence="2">GNAT family N-acetyltransferase</fullName>
    </submittedName>
</protein>